<dbReference type="Pfam" id="PF13519">
    <property type="entry name" value="VWA_2"/>
    <property type="match status" value="1"/>
</dbReference>
<feature type="domain" description="VWFA" evidence="1">
    <location>
        <begin position="18"/>
        <end position="214"/>
    </location>
</feature>
<comment type="caution">
    <text evidence="2">The sequence shown here is derived from an EMBL/GenBank/DDBJ whole genome shotgun (WGS) entry which is preliminary data.</text>
</comment>
<organism evidence="2 3">
    <name type="scientific">Actinocrispum wychmicini</name>
    <dbReference type="NCBI Taxonomy" id="1213861"/>
    <lineage>
        <taxon>Bacteria</taxon>
        <taxon>Bacillati</taxon>
        <taxon>Actinomycetota</taxon>
        <taxon>Actinomycetes</taxon>
        <taxon>Pseudonocardiales</taxon>
        <taxon>Pseudonocardiaceae</taxon>
        <taxon>Actinocrispum</taxon>
    </lineage>
</organism>
<dbReference type="Proteomes" id="UP000295680">
    <property type="component" value="Unassembled WGS sequence"/>
</dbReference>
<dbReference type="SMART" id="SM00327">
    <property type="entry name" value="VWA"/>
    <property type="match status" value="1"/>
</dbReference>
<keyword evidence="3" id="KW-1185">Reference proteome</keyword>
<dbReference type="PROSITE" id="PS50234">
    <property type="entry name" value="VWFA"/>
    <property type="match status" value="1"/>
</dbReference>
<evidence type="ECO:0000259" key="1">
    <source>
        <dbReference type="PROSITE" id="PS50234"/>
    </source>
</evidence>
<evidence type="ECO:0000313" key="2">
    <source>
        <dbReference type="EMBL" id="TCO48018.1"/>
    </source>
</evidence>
<dbReference type="EMBL" id="SLWS01000016">
    <property type="protein sequence ID" value="TCO48018.1"/>
    <property type="molecule type" value="Genomic_DNA"/>
</dbReference>
<dbReference type="SUPFAM" id="SSF53300">
    <property type="entry name" value="vWA-like"/>
    <property type="match status" value="1"/>
</dbReference>
<dbReference type="InterPro" id="IPR036465">
    <property type="entry name" value="vWFA_dom_sf"/>
</dbReference>
<dbReference type="InterPro" id="IPR002035">
    <property type="entry name" value="VWF_A"/>
</dbReference>
<sequence length="253" mass="27721">MTHSVDALPIQPAKSRLLITLVVDTSSSMLEDDRIGELNQALSEWRAELMKDDHLRRHGEIALVTFGNGHVQAVDPSGRTTQATTPYVPIAEFSPPALQAGGVTPMVEGLQYALDLLAARRQFLRKDGIGLVNRPLVYLITDGVPTDSQGHRSDRWRAFAPALRQQENGKHLLFFAFGVKGAEAEVLSGLAPQSWRLLADFNFAEVLTFVSASIETAAAASARSEPAEVVHAKVQDRLDKESRMDRFLRGGPE</sequence>
<gene>
    <name evidence="2" type="ORF">EV192_11671</name>
</gene>
<name>A0A4R2IV74_9PSEU</name>
<dbReference type="RefSeq" id="WP_132125430.1">
    <property type="nucleotide sequence ID" value="NZ_SLWS01000016.1"/>
</dbReference>
<dbReference type="OrthoDB" id="9806395at2"/>
<dbReference type="AlphaFoldDB" id="A0A4R2IV74"/>
<accession>A0A4R2IV74</accession>
<protein>
    <submittedName>
        <fullName evidence="2">Uncharacterized protein YegL</fullName>
    </submittedName>
</protein>
<evidence type="ECO:0000313" key="3">
    <source>
        <dbReference type="Proteomes" id="UP000295680"/>
    </source>
</evidence>
<proteinExistence type="predicted"/>
<dbReference type="Gene3D" id="3.40.50.410">
    <property type="entry name" value="von Willebrand factor, type A domain"/>
    <property type="match status" value="1"/>
</dbReference>
<reference evidence="2 3" key="1">
    <citation type="submission" date="2019-03" db="EMBL/GenBank/DDBJ databases">
        <title>Genomic Encyclopedia of Type Strains, Phase IV (KMG-IV): sequencing the most valuable type-strain genomes for metagenomic binning, comparative biology and taxonomic classification.</title>
        <authorList>
            <person name="Goeker M."/>
        </authorList>
    </citation>
    <scope>NUCLEOTIDE SEQUENCE [LARGE SCALE GENOMIC DNA]</scope>
    <source>
        <strain evidence="2 3">DSM 45934</strain>
    </source>
</reference>